<comment type="caution">
    <text evidence="1">The sequence shown here is derived from an EMBL/GenBank/DDBJ whole genome shotgun (WGS) entry which is preliminary data.</text>
</comment>
<accession>A0AAU9JCA5</accession>
<organism evidence="1 2">
    <name type="scientific">Blepharisma stoltei</name>
    <dbReference type="NCBI Taxonomy" id="1481888"/>
    <lineage>
        <taxon>Eukaryota</taxon>
        <taxon>Sar</taxon>
        <taxon>Alveolata</taxon>
        <taxon>Ciliophora</taxon>
        <taxon>Postciliodesmatophora</taxon>
        <taxon>Heterotrichea</taxon>
        <taxon>Heterotrichida</taxon>
        <taxon>Blepharismidae</taxon>
        <taxon>Blepharisma</taxon>
    </lineage>
</organism>
<name>A0AAU9JCA5_9CILI</name>
<sequence>MNKTIGISCCSENNFNIFSNMFSLLRTENQIPEVSENFLLPSPFGLQQASVGNEVSATLSEKKPKKKHRRPKKITACPHIYKKHYARNMCNACYHRFGREKNAWSCKHVERKHYAKGKCEACYIKEYMSSNNS</sequence>
<evidence type="ECO:0000313" key="2">
    <source>
        <dbReference type="Proteomes" id="UP001162131"/>
    </source>
</evidence>
<keyword evidence="2" id="KW-1185">Reference proteome</keyword>
<dbReference type="EMBL" id="CAJZBQ010000035">
    <property type="protein sequence ID" value="CAG9323888.1"/>
    <property type="molecule type" value="Genomic_DNA"/>
</dbReference>
<dbReference type="AlphaFoldDB" id="A0AAU9JCA5"/>
<proteinExistence type="predicted"/>
<dbReference type="Proteomes" id="UP001162131">
    <property type="component" value="Unassembled WGS sequence"/>
</dbReference>
<evidence type="ECO:0000313" key="1">
    <source>
        <dbReference type="EMBL" id="CAG9323888.1"/>
    </source>
</evidence>
<gene>
    <name evidence="1" type="ORF">BSTOLATCC_MIC34924</name>
</gene>
<protein>
    <submittedName>
        <fullName evidence="1">Uncharacterized protein</fullName>
    </submittedName>
</protein>
<reference evidence="1" key="1">
    <citation type="submission" date="2021-09" db="EMBL/GenBank/DDBJ databases">
        <authorList>
            <consortium name="AG Swart"/>
            <person name="Singh M."/>
            <person name="Singh A."/>
            <person name="Seah K."/>
            <person name="Emmerich C."/>
        </authorList>
    </citation>
    <scope>NUCLEOTIDE SEQUENCE</scope>
    <source>
        <strain evidence="1">ATCC30299</strain>
    </source>
</reference>